<reference evidence="7 8" key="1">
    <citation type="submission" date="2020-07" db="EMBL/GenBank/DDBJ databases">
        <title>Sequencing the genomes of 1000 actinobacteria strains.</title>
        <authorList>
            <person name="Klenk H.-P."/>
        </authorList>
    </citation>
    <scope>NUCLEOTIDE SEQUENCE [LARGE SCALE GENOMIC DNA]</scope>
    <source>
        <strain evidence="7 8">DSM 21349</strain>
    </source>
</reference>
<dbReference type="Proteomes" id="UP000580910">
    <property type="component" value="Unassembled WGS sequence"/>
</dbReference>
<dbReference type="PROSITE" id="PS50893">
    <property type="entry name" value="ABC_TRANSPORTER_2"/>
    <property type="match status" value="1"/>
</dbReference>
<dbReference type="InterPro" id="IPR003439">
    <property type="entry name" value="ABC_transporter-like_ATP-bd"/>
</dbReference>
<dbReference type="InterPro" id="IPR052156">
    <property type="entry name" value="BCAA_Transport_ATP-bd_LivF"/>
</dbReference>
<evidence type="ECO:0000256" key="2">
    <source>
        <dbReference type="ARBA" id="ARBA00022448"/>
    </source>
</evidence>
<gene>
    <name evidence="7" type="ORF">FB382_003134</name>
</gene>
<dbReference type="AlphaFoldDB" id="A0A7W3J200"/>
<dbReference type="PROSITE" id="PS00211">
    <property type="entry name" value="ABC_TRANSPORTER_1"/>
    <property type="match status" value="1"/>
</dbReference>
<evidence type="ECO:0000256" key="3">
    <source>
        <dbReference type="ARBA" id="ARBA00022741"/>
    </source>
</evidence>
<dbReference type="SMART" id="SM00382">
    <property type="entry name" value="AAA"/>
    <property type="match status" value="1"/>
</dbReference>
<comment type="caution">
    <text evidence="7">The sequence shown here is derived from an EMBL/GenBank/DDBJ whole genome shotgun (WGS) entry which is preliminary data.</text>
</comment>
<dbReference type="GO" id="GO:0015807">
    <property type="term" value="P:L-amino acid transport"/>
    <property type="evidence" value="ECO:0007669"/>
    <property type="project" value="TreeGrafter"/>
</dbReference>
<accession>A0A7W3J200</accession>
<keyword evidence="8" id="KW-1185">Reference proteome</keyword>
<keyword evidence="2" id="KW-0813">Transport</keyword>
<evidence type="ECO:0000256" key="1">
    <source>
        <dbReference type="ARBA" id="ARBA00005417"/>
    </source>
</evidence>
<dbReference type="Gene3D" id="3.40.50.300">
    <property type="entry name" value="P-loop containing nucleotide triphosphate hydrolases"/>
    <property type="match status" value="1"/>
</dbReference>
<evidence type="ECO:0000259" key="6">
    <source>
        <dbReference type="PROSITE" id="PS50893"/>
    </source>
</evidence>
<evidence type="ECO:0000256" key="4">
    <source>
        <dbReference type="ARBA" id="ARBA00022840"/>
    </source>
</evidence>
<dbReference type="GO" id="GO:0015658">
    <property type="term" value="F:branched-chain amino acid transmembrane transporter activity"/>
    <property type="evidence" value="ECO:0007669"/>
    <property type="project" value="TreeGrafter"/>
</dbReference>
<sequence length="245" mass="25957">MTQTVTPGTAETPSRAGEFVIEARGLTAGYGGTPAVHEFDLDVRAGEIVALLGANGAGKSTTLLALAGEVSPIAGTVSFHGDGRRRSLHQRARRGLGFLTEERCVFMQLTGWQNLKLGRGRPEVALEFFPELEEHLTKKVGLLSGGQQQMLALGRVLAGQPRVLLADELSLGLAPLVVERLLAAVRLAADDGVAVVLVEQHVRQALAVADRVQVMRRGRVVMSGEAADLRDDPEGIAAHYISGAS</sequence>
<dbReference type="CDD" id="cd03224">
    <property type="entry name" value="ABC_TM1139_LivF_branched"/>
    <property type="match status" value="1"/>
</dbReference>
<dbReference type="PANTHER" id="PTHR43820">
    <property type="entry name" value="HIGH-AFFINITY BRANCHED-CHAIN AMINO ACID TRANSPORT ATP-BINDING PROTEIN LIVF"/>
    <property type="match status" value="1"/>
</dbReference>
<dbReference type="GO" id="GO:0016887">
    <property type="term" value="F:ATP hydrolysis activity"/>
    <property type="evidence" value="ECO:0007669"/>
    <property type="project" value="InterPro"/>
</dbReference>
<evidence type="ECO:0000313" key="7">
    <source>
        <dbReference type="EMBL" id="MBA8804843.1"/>
    </source>
</evidence>
<organism evidence="7 8">
    <name type="scientific">Nocardioides ginsengisegetis</name>
    <dbReference type="NCBI Taxonomy" id="661491"/>
    <lineage>
        <taxon>Bacteria</taxon>
        <taxon>Bacillati</taxon>
        <taxon>Actinomycetota</taxon>
        <taxon>Actinomycetes</taxon>
        <taxon>Propionibacteriales</taxon>
        <taxon>Nocardioidaceae</taxon>
        <taxon>Nocardioides</taxon>
    </lineage>
</organism>
<dbReference type="PANTHER" id="PTHR43820:SF4">
    <property type="entry name" value="HIGH-AFFINITY BRANCHED-CHAIN AMINO ACID TRANSPORT ATP-BINDING PROTEIN LIVF"/>
    <property type="match status" value="1"/>
</dbReference>
<proteinExistence type="inferred from homology"/>
<evidence type="ECO:0000256" key="5">
    <source>
        <dbReference type="ARBA" id="ARBA00022970"/>
    </source>
</evidence>
<dbReference type="InterPro" id="IPR003593">
    <property type="entry name" value="AAA+_ATPase"/>
</dbReference>
<name>A0A7W3J200_9ACTN</name>
<keyword evidence="4 7" id="KW-0067">ATP-binding</keyword>
<dbReference type="SUPFAM" id="SSF52540">
    <property type="entry name" value="P-loop containing nucleoside triphosphate hydrolases"/>
    <property type="match status" value="1"/>
</dbReference>
<feature type="domain" description="ABC transporter" evidence="6">
    <location>
        <begin position="21"/>
        <end position="242"/>
    </location>
</feature>
<keyword evidence="5" id="KW-0029">Amino-acid transport</keyword>
<protein>
    <submittedName>
        <fullName evidence="7">Branched-chain amino acid transport system ATP-binding protein</fullName>
    </submittedName>
</protein>
<dbReference type="EMBL" id="JACGXA010000001">
    <property type="protein sequence ID" value="MBA8804843.1"/>
    <property type="molecule type" value="Genomic_DNA"/>
</dbReference>
<evidence type="ECO:0000313" key="8">
    <source>
        <dbReference type="Proteomes" id="UP000580910"/>
    </source>
</evidence>
<dbReference type="RefSeq" id="WP_182540668.1">
    <property type="nucleotide sequence ID" value="NZ_JACGXA010000001.1"/>
</dbReference>
<dbReference type="Pfam" id="PF00005">
    <property type="entry name" value="ABC_tran"/>
    <property type="match status" value="1"/>
</dbReference>
<dbReference type="GO" id="GO:0005524">
    <property type="term" value="F:ATP binding"/>
    <property type="evidence" value="ECO:0007669"/>
    <property type="project" value="UniProtKB-KW"/>
</dbReference>
<dbReference type="InterPro" id="IPR027417">
    <property type="entry name" value="P-loop_NTPase"/>
</dbReference>
<comment type="similarity">
    <text evidence="1">Belongs to the ABC transporter superfamily.</text>
</comment>
<keyword evidence="3" id="KW-0547">Nucleotide-binding</keyword>
<dbReference type="InterPro" id="IPR017871">
    <property type="entry name" value="ABC_transporter-like_CS"/>
</dbReference>